<dbReference type="Proteomes" id="UP000494106">
    <property type="component" value="Unassembled WGS sequence"/>
</dbReference>
<gene>
    <name evidence="1" type="ORF">APLA_LOCUS11945</name>
    <name evidence="2" type="ORF">APLA_LOCUS16961</name>
</gene>
<proteinExistence type="predicted"/>
<organism evidence="1 3">
    <name type="scientific">Arctia plantaginis</name>
    <name type="common">Wood tiger moth</name>
    <name type="synonym">Phalaena plantaginis</name>
    <dbReference type="NCBI Taxonomy" id="874455"/>
    <lineage>
        <taxon>Eukaryota</taxon>
        <taxon>Metazoa</taxon>
        <taxon>Ecdysozoa</taxon>
        <taxon>Arthropoda</taxon>
        <taxon>Hexapoda</taxon>
        <taxon>Insecta</taxon>
        <taxon>Pterygota</taxon>
        <taxon>Neoptera</taxon>
        <taxon>Endopterygota</taxon>
        <taxon>Lepidoptera</taxon>
        <taxon>Glossata</taxon>
        <taxon>Ditrysia</taxon>
        <taxon>Noctuoidea</taxon>
        <taxon>Erebidae</taxon>
        <taxon>Arctiinae</taxon>
        <taxon>Arctia</taxon>
    </lineage>
</organism>
<comment type="caution">
    <text evidence="1">The sequence shown here is derived from an EMBL/GenBank/DDBJ whole genome shotgun (WGS) entry which is preliminary data.</text>
</comment>
<dbReference type="EMBL" id="CADEBC010000536">
    <property type="protein sequence ID" value="CAB3249026.1"/>
    <property type="molecule type" value="Genomic_DNA"/>
</dbReference>
<accession>A0A8S1AUM3</accession>
<protein>
    <submittedName>
        <fullName evidence="1">Uncharacterized protein</fullName>
    </submittedName>
</protein>
<evidence type="ECO:0000313" key="1">
    <source>
        <dbReference type="EMBL" id="CAB3249026.1"/>
    </source>
</evidence>
<sequence length="82" mass="9430">MSPRELSSNYEPYVDMMRTYATLYNKLDSNDTTEDELQKLANVTDNYTDRVTRPTDRLTLTIIRTIPSNVIATRVIQKGDKG</sequence>
<reference evidence="3 4" key="1">
    <citation type="submission" date="2020-04" db="EMBL/GenBank/DDBJ databases">
        <authorList>
            <person name="Wallbank WR R."/>
            <person name="Pardo Diaz C."/>
            <person name="Kozak K."/>
            <person name="Martin S."/>
            <person name="Jiggins C."/>
            <person name="Moest M."/>
            <person name="Warren A I."/>
            <person name="Byers J.R.P. K."/>
            <person name="Montejo-Kovacevich G."/>
            <person name="Yen C E."/>
        </authorList>
    </citation>
    <scope>NUCLEOTIDE SEQUENCE [LARGE SCALE GENOMIC DNA]</scope>
</reference>
<evidence type="ECO:0000313" key="4">
    <source>
        <dbReference type="Proteomes" id="UP000494256"/>
    </source>
</evidence>
<keyword evidence="3" id="KW-1185">Reference proteome</keyword>
<evidence type="ECO:0000313" key="3">
    <source>
        <dbReference type="Proteomes" id="UP000494106"/>
    </source>
</evidence>
<evidence type="ECO:0000313" key="2">
    <source>
        <dbReference type="EMBL" id="CAB3260454.1"/>
    </source>
</evidence>
<dbReference type="Proteomes" id="UP000494256">
    <property type="component" value="Unassembled WGS sequence"/>
</dbReference>
<dbReference type="EMBL" id="CADEBD010000857">
    <property type="protein sequence ID" value="CAB3260454.1"/>
    <property type="molecule type" value="Genomic_DNA"/>
</dbReference>
<name>A0A8S1AUM3_ARCPL</name>
<dbReference type="AlphaFoldDB" id="A0A8S1AUM3"/>